<evidence type="ECO:0000313" key="9">
    <source>
        <dbReference type="Proteomes" id="UP000050501"/>
    </source>
</evidence>
<comment type="caution">
    <text evidence="8">The sequence shown here is derived from an EMBL/GenBank/DDBJ whole genome shotgun (WGS) entry which is preliminary data.</text>
</comment>
<dbReference type="GO" id="GO:0043022">
    <property type="term" value="F:ribosome binding"/>
    <property type="evidence" value="ECO:0007669"/>
    <property type="project" value="InterPro"/>
</dbReference>
<keyword evidence="2 5" id="KW-0690">Ribosome biogenesis</keyword>
<dbReference type="Pfam" id="PF24986">
    <property type="entry name" value="PRC_RimM"/>
    <property type="match status" value="1"/>
</dbReference>
<evidence type="ECO:0000256" key="1">
    <source>
        <dbReference type="ARBA" id="ARBA00022490"/>
    </source>
</evidence>
<organism evidence="8 9">
    <name type="scientific">Levilinea saccharolytica</name>
    <dbReference type="NCBI Taxonomy" id="229921"/>
    <lineage>
        <taxon>Bacteria</taxon>
        <taxon>Bacillati</taxon>
        <taxon>Chloroflexota</taxon>
        <taxon>Anaerolineae</taxon>
        <taxon>Anaerolineales</taxon>
        <taxon>Anaerolineaceae</taxon>
        <taxon>Levilinea</taxon>
    </lineage>
</organism>
<evidence type="ECO:0000256" key="2">
    <source>
        <dbReference type="ARBA" id="ARBA00022517"/>
    </source>
</evidence>
<feature type="domain" description="Ribosome maturation factor RimM PRC barrel" evidence="7">
    <location>
        <begin position="114"/>
        <end position="180"/>
    </location>
</feature>
<dbReference type="PANTHER" id="PTHR33692">
    <property type="entry name" value="RIBOSOME MATURATION FACTOR RIMM"/>
    <property type="match status" value="1"/>
</dbReference>
<evidence type="ECO:0000256" key="5">
    <source>
        <dbReference type="HAMAP-Rule" id="MF_00014"/>
    </source>
</evidence>
<gene>
    <name evidence="5" type="primary">rimM</name>
    <name evidence="8" type="ORF">ADN01_00640</name>
</gene>
<dbReference type="EMBL" id="LGCM01000002">
    <property type="protein sequence ID" value="KPL91822.1"/>
    <property type="molecule type" value="Genomic_DNA"/>
</dbReference>
<reference evidence="8 9" key="1">
    <citation type="submission" date="2015-07" db="EMBL/GenBank/DDBJ databases">
        <title>Genome sequence of Levilinea saccharolytica DSM 16555.</title>
        <authorList>
            <person name="Hemp J."/>
            <person name="Ward L.M."/>
            <person name="Pace L.A."/>
            <person name="Fischer W.W."/>
        </authorList>
    </citation>
    <scope>NUCLEOTIDE SEQUENCE [LARGE SCALE GENOMIC DNA]</scope>
    <source>
        <strain evidence="8 9">KIBI-1</strain>
    </source>
</reference>
<evidence type="ECO:0000259" key="6">
    <source>
        <dbReference type="Pfam" id="PF01782"/>
    </source>
</evidence>
<sequence>MVSSEDHQQPTGSPVEGEPVYLAVGLLRKPHGVKGEISMQVLTDFPERLRKGKVILVGEDHRPLKIEAVRWHGNSLLLKFAEFSDCDEVGVLRNLMVYVSAKELPALPEGEYYYHQLIGLSVVDEAGQTLGELAEILETRANDVYVVKDESGKELLLPVTDEVILRVDLAAGEMVVRPPEWL</sequence>
<dbReference type="STRING" id="229921.ADN01_00640"/>
<dbReference type="Gene3D" id="2.40.30.60">
    <property type="entry name" value="RimM"/>
    <property type="match status" value="1"/>
</dbReference>
<dbReference type="Gene3D" id="2.30.30.240">
    <property type="entry name" value="PRC-barrel domain"/>
    <property type="match status" value="1"/>
</dbReference>
<dbReference type="SUPFAM" id="SSF50346">
    <property type="entry name" value="PRC-barrel domain"/>
    <property type="match status" value="1"/>
</dbReference>
<evidence type="ECO:0000313" key="8">
    <source>
        <dbReference type="EMBL" id="KPL91822.1"/>
    </source>
</evidence>
<feature type="domain" description="RimM N-terminal" evidence="6">
    <location>
        <begin position="24"/>
        <end position="102"/>
    </location>
</feature>
<dbReference type="SUPFAM" id="SSF50447">
    <property type="entry name" value="Translation proteins"/>
    <property type="match status" value="1"/>
</dbReference>
<comment type="similarity">
    <text evidence="5">Belongs to the RimM family.</text>
</comment>
<proteinExistence type="inferred from homology"/>
<name>A0A0P6YMG7_9CHLR</name>
<accession>A0A0P6YMG7</accession>
<keyword evidence="3 5" id="KW-0698">rRNA processing</keyword>
<dbReference type="GO" id="GO:0042274">
    <property type="term" value="P:ribosomal small subunit biogenesis"/>
    <property type="evidence" value="ECO:0007669"/>
    <property type="project" value="UniProtKB-UniRule"/>
</dbReference>
<dbReference type="Pfam" id="PF01782">
    <property type="entry name" value="RimM"/>
    <property type="match status" value="1"/>
</dbReference>
<comment type="subunit">
    <text evidence="5">Binds ribosomal protein uS19.</text>
</comment>
<keyword evidence="4 5" id="KW-0143">Chaperone</keyword>
<comment type="subcellular location">
    <subcellularLocation>
        <location evidence="5">Cytoplasm</location>
    </subcellularLocation>
</comment>
<evidence type="ECO:0000256" key="3">
    <source>
        <dbReference type="ARBA" id="ARBA00022552"/>
    </source>
</evidence>
<comment type="domain">
    <text evidence="5">The PRC barrel domain binds ribosomal protein uS19.</text>
</comment>
<dbReference type="HAMAP" id="MF_00014">
    <property type="entry name" value="Ribosome_mat_RimM"/>
    <property type="match status" value="1"/>
</dbReference>
<keyword evidence="1 5" id="KW-0963">Cytoplasm</keyword>
<comment type="function">
    <text evidence="5">An accessory protein needed during the final step in the assembly of 30S ribosomal subunit, possibly for assembly of the head region. Essential for efficient processing of 16S rRNA. May be needed both before and after RbfA during the maturation of 16S rRNA. It has affinity for free ribosomal 30S subunits but not for 70S ribosomes.</text>
</comment>
<evidence type="ECO:0000259" key="7">
    <source>
        <dbReference type="Pfam" id="PF24986"/>
    </source>
</evidence>
<keyword evidence="9" id="KW-1185">Reference proteome</keyword>
<dbReference type="GO" id="GO:0006364">
    <property type="term" value="P:rRNA processing"/>
    <property type="evidence" value="ECO:0007669"/>
    <property type="project" value="UniProtKB-UniRule"/>
</dbReference>
<dbReference type="InterPro" id="IPR036976">
    <property type="entry name" value="RimM_N_sf"/>
</dbReference>
<dbReference type="InterPro" id="IPR002676">
    <property type="entry name" value="RimM_N"/>
</dbReference>
<dbReference type="GO" id="GO:0005840">
    <property type="term" value="C:ribosome"/>
    <property type="evidence" value="ECO:0007669"/>
    <property type="project" value="InterPro"/>
</dbReference>
<dbReference type="GO" id="GO:0005737">
    <property type="term" value="C:cytoplasm"/>
    <property type="evidence" value="ECO:0007669"/>
    <property type="project" value="UniProtKB-SubCell"/>
</dbReference>
<dbReference type="AlphaFoldDB" id="A0A0P6YMG7"/>
<dbReference type="InterPro" id="IPR056792">
    <property type="entry name" value="PRC_RimM"/>
</dbReference>
<dbReference type="InterPro" id="IPR011033">
    <property type="entry name" value="PRC_barrel-like_sf"/>
</dbReference>
<dbReference type="PANTHER" id="PTHR33692:SF1">
    <property type="entry name" value="RIBOSOME MATURATION FACTOR RIMM"/>
    <property type="match status" value="1"/>
</dbReference>
<dbReference type="InterPro" id="IPR009000">
    <property type="entry name" value="Transl_B-barrel_sf"/>
</dbReference>
<dbReference type="Proteomes" id="UP000050501">
    <property type="component" value="Unassembled WGS sequence"/>
</dbReference>
<protein>
    <recommendedName>
        <fullName evidence="5">Ribosome maturation factor RimM</fullName>
    </recommendedName>
</protein>
<dbReference type="InterPro" id="IPR011961">
    <property type="entry name" value="RimM"/>
</dbReference>
<dbReference type="NCBIfam" id="TIGR02273">
    <property type="entry name" value="16S_RimM"/>
    <property type="match status" value="1"/>
</dbReference>
<evidence type="ECO:0000256" key="4">
    <source>
        <dbReference type="ARBA" id="ARBA00023186"/>
    </source>
</evidence>
<dbReference type="PATRIC" id="fig|229921.5.peg.3493"/>